<evidence type="ECO:0008006" key="3">
    <source>
        <dbReference type="Google" id="ProtNLM"/>
    </source>
</evidence>
<proteinExistence type="predicted"/>
<protein>
    <recommendedName>
        <fullName evidence="3">Subtilisin</fullName>
    </recommendedName>
</protein>
<reference evidence="1" key="1">
    <citation type="submission" date="2023-10" db="EMBL/GenBank/DDBJ databases">
        <authorList>
            <person name="Chen Y."/>
            <person name="Shah S."/>
            <person name="Dougan E. K."/>
            <person name="Thang M."/>
            <person name="Chan C."/>
        </authorList>
    </citation>
    <scope>NUCLEOTIDE SEQUENCE [LARGE SCALE GENOMIC DNA]</scope>
</reference>
<keyword evidence="2" id="KW-1185">Reference proteome</keyword>
<evidence type="ECO:0000313" key="1">
    <source>
        <dbReference type="EMBL" id="CAK0802207.1"/>
    </source>
</evidence>
<organism evidence="1 2">
    <name type="scientific">Prorocentrum cordatum</name>
    <dbReference type="NCBI Taxonomy" id="2364126"/>
    <lineage>
        <taxon>Eukaryota</taxon>
        <taxon>Sar</taxon>
        <taxon>Alveolata</taxon>
        <taxon>Dinophyceae</taxon>
        <taxon>Prorocentrales</taxon>
        <taxon>Prorocentraceae</taxon>
        <taxon>Prorocentrum</taxon>
    </lineage>
</organism>
<name>A0ABN9QFV0_9DINO</name>
<dbReference type="EMBL" id="CAUYUJ010002747">
    <property type="protein sequence ID" value="CAK0802207.1"/>
    <property type="molecule type" value="Genomic_DNA"/>
</dbReference>
<comment type="caution">
    <text evidence="1">The sequence shown here is derived from an EMBL/GenBank/DDBJ whole genome shotgun (WGS) entry which is preliminary data.</text>
</comment>
<sequence length="157" mass="16104">MSSIVYKTAKKTGLEAALSVPVSDITITGFELDARRLSTAVRQLSDTVSVKTRFKVRTTSISDANALSTRISGASTVIKEETDSAMAESDWSGESVLTAAPTIAALTTLTVVAITTESVTSFSTMASTTTFGELAATAPASSSADSVLMIAVIVGAS</sequence>
<gene>
    <name evidence="1" type="ORF">PCOR1329_LOCUS9790</name>
</gene>
<evidence type="ECO:0000313" key="2">
    <source>
        <dbReference type="Proteomes" id="UP001189429"/>
    </source>
</evidence>
<dbReference type="Proteomes" id="UP001189429">
    <property type="component" value="Unassembled WGS sequence"/>
</dbReference>
<accession>A0ABN9QFV0</accession>